<dbReference type="Gene3D" id="2.10.25.10">
    <property type="entry name" value="Laminin"/>
    <property type="match status" value="1"/>
</dbReference>
<dbReference type="WBParaSite" id="EVEC_0000944401-mRNA-1">
    <property type="protein sequence ID" value="EVEC_0000944401-mRNA-1"/>
    <property type="gene ID" value="EVEC_0000944401"/>
</dbReference>
<evidence type="ECO:0000313" key="1">
    <source>
        <dbReference type="EMBL" id="VDD94103.1"/>
    </source>
</evidence>
<evidence type="ECO:0000313" key="3">
    <source>
        <dbReference type="WBParaSite" id="EVEC_0000944401-mRNA-1"/>
    </source>
</evidence>
<gene>
    <name evidence="1" type="ORF">EVEC_LOCUS8854</name>
</gene>
<proteinExistence type="predicted"/>
<protein>
    <submittedName>
        <fullName evidence="3">TIL domain-containing protein</fullName>
    </submittedName>
</protein>
<organism evidence="3">
    <name type="scientific">Enterobius vermicularis</name>
    <name type="common">Human pinworm</name>
    <dbReference type="NCBI Taxonomy" id="51028"/>
    <lineage>
        <taxon>Eukaryota</taxon>
        <taxon>Metazoa</taxon>
        <taxon>Ecdysozoa</taxon>
        <taxon>Nematoda</taxon>
        <taxon>Chromadorea</taxon>
        <taxon>Rhabditida</taxon>
        <taxon>Spirurina</taxon>
        <taxon>Oxyuridomorpha</taxon>
        <taxon>Oxyuroidea</taxon>
        <taxon>Oxyuridae</taxon>
        <taxon>Enterobius</taxon>
    </lineage>
</organism>
<evidence type="ECO:0000313" key="2">
    <source>
        <dbReference type="Proteomes" id="UP000274131"/>
    </source>
</evidence>
<keyword evidence="2" id="KW-1185">Reference proteome</keyword>
<reference evidence="1 2" key="2">
    <citation type="submission" date="2018-10" db="EMBL/GenBank/DDBJ databases">
        <authorList>
            <consortium name="Pathogen Informatics"/>
        </authorList>
    </citation>
    <scope>NUCLEOTIDE SEQUENCE [LARGE SCALE GENOMIC DNA]</scope>
</reference>
<name>A0A0N4VFC7_ENTVE</name>
<dbReference type="OrthoDB" id="5912264at2759"/>
<sequence>MLHCCIKVDPSCTDSCKPRRCECIRSKGFVRAGDGACIPVVECFKYRYHYISPGNDPDIPPNSLWGRLLAAIQEEALVAYGGDGLRKRKGKKPEPMKLQNGMELVESEQNKVEKNGTNLSVTDSVAVGSSSEGVVLPAANLLKKNFTDKEALFDKPKSRDVELRPVSRVSLVEESASERFAIRCLPHCCEPPCGSCEPPCGMNCPPPCGK</sequence>
<dbReference type="EMBL" id="UXUI01009650">
    <property type="protein sequence ID" value="VDD94103.1"/>
    <property type="molecule type" value="Genomic_DNA"/>
</dbReference>
<dbReference type="AlphaFoldDB" id="A0A0N4VFC7"/>
<dbReference type="Proteomes" id="UP000274131">
    <property type="component" value="Unassembled WGS sequence"/>
</dbReference>
<reference evidence="3" key="1">
    <citation type="submission" date="2017-02" db="UniProtKB">
        <authorList>
            <consortium name="WormBaseParasite"/>
        </authorList>
    </citation>
    <scope>IDENTIFICATION</scope>
</reference>
<accession>A0A0N4VFC7</accession>